<keyword evidence="1" id="KW-0175">Coiled coil</keyword>
<name>A0A8H4TFE3_9HYPO</name>
<feature type="region of interest" description="Disordered" evidence="2">
    <location>
        <begin position="276"/>
        <end position="299"/>
    </location>
</feature>
<evidence type="ECO:0000313" key="3">
    <source>
        <dbReference type="EMBL" id="KAF4956667.1"/>
    </source>
</evidence>
<organism evidence="3 4">
    <name type="scientific">Fusarium gaditjirri</name>
    <dbReference type="NCBI Taxonomy" id="282569"/>
    <lineage>
        <taxon>Eukaryota</taxon>
        <taxon>Fungi</taxon>
        <taxon>Dikarya</taxon>
        <taxon>Ascomycota</taxon>
        <taxon>Pezizomycotina</taxon>
        <taxon>Sordariomycetes</taxon>
        <taxon>Hypocreomycetidae</taxon>
        <taxon>Hypocreales</taxon>
        <taxon>Nectriaceae</taxon>
        <taxon>Fusarium</taxon>
        <taxon>Fusarium nisikadoi species complex</taxon>
    </lineage>
</organism>
<reference evidence="3" key="1">
    <citation type="journal article" date="2020" name="BMC Genomics">
        <title>Correction to: Identification and distribution of gene clusters required for synthesis of sphingolipid metabolism inhibitors in diverse species of the filamentous fungus Fusarium.</title>
        <authorList>
            <person name="Kim H.S."/>
            <person name="Lohmar J.M."/>
            <person name="Busman M."/>
            <person name="Brown D.W."/>
            <person name="Naumann T.A."/>
            <person name="Divon H.H."/>
            <person name="Lysoe E."/>
            <person name="Uhlig S."/>
            <person name="Proctor R.H."/>
        </authorList>
    </citation>
    <scope>NUCLEOTIDE SEQUENCE</scope>
    <source>
        <strain evidence="3">NRRL 45417</strain>
    </source>
</reference>
<evidence type="ECO:0000256" key="2">
    <source>
        <dbReference type="SAM" id="MobiDB-lite"/>
    </source>
</evidence>
<feature type="compositionally biased region" description="Polar residues" evidence="2">
    <location>
        <begin position="88"/>
        <end position="103"/>
    </location>
</feature>
<reference evidence="3" key="2">
    <citation type="submission" date="2020-05" db="EMBL/GenBank/DDBJ databases">
        <authorList>
            <person name="Kim H.-S."/>
            <person name="Proctor R.H."/>
            <person name="Brown D.W."/>
        </authorList>
    </citation>
    <scope>NUCLEOTIDE SEQUENCE</scope>
    <source>
        <strain evidence="3">NRRL 45417</strain>
    </source>
</reference>
<keyword evidence="4" id="KW-1185">Reference proteome</keyword>
<comment type="caution">
    <text evidence="3">The sequence shown here is derived from an EMBL/GenBank/DDBJ whole genome shotgun (WGS) entry which is preliminary data.</text>
</comment>
<proteinExistence type="predicted"/>
<gene>
    <name evidence="3" type="ORF">FGADI_3656</name>
</gene>
<evidence type="ECO:0000256" key="1">
    <source>
        <dbReference type="SAM" id="Coils"/>
    </source>
</evidence>
<dbReference type="AlphaFoldDB" id="A0A8H4TFE3"/>
<dbReference type="EMBL" id="JABFAI010000081">
    <property type="protein sequence ID" value="KAF4956667.1"/>
    <property type="molecule type" value="Genomic_DNA"/>
</dbReference>
<dbReference type="Proteomes" id="UP000604273">
    <property type="component" value="Unassembled WGS sequence"/>
</dbReference>
<evidence type="ECO:0000313" key="4">
    <source>
        <dbReference type="Proteomes" id="UP000604273"/>
    </source>
</evidence>
<feature type="region of interest" description="Disordered" evidence="2">
    <location>
        <begin position="88"/>
        <end position="139"/>
    </location>
</feature>
<protein>
    <submittedName>
        <fullName evidence="3">Uncharacterized protein</fullName>
    </submittedName>
</protein>
<sequence length="299" mass="33942">MGKGTYNRGIPTLYYPEFFVIQAVFPLDPSKKDIHKAVQQLYEEVSRHWATKVTPGIPFFPHLEDSDRELRLILGNQPTKSNLVTKCTPHTSLDTPPTATQSPMPEARSLGFQSSRGSITFTPSDPSLPSNSRGPVISPPNDLIPDLVAVNRRLIDYDQRVTDLERMLKEKEEEVRDKDFQLNNLGYKKRYQDTQQKLHETQQELSDTRHQYLEAQLLLKKYEEKDKQVHHHLLQSQSFSNHALQAASKAEGLLVLGQQQSDKALSLLSEPIEQFSATAESPAIAVHDGPRVNKRARKN</sequence>
<dbReference type="OrthoDB" id="5088055at2759"/>
<feature type="coiled-coil region" evidence="1">
    <location>
        <begin position="154"/>
        <end position="225"/>
    </location>
</feature>
<accession>A0A8H4TFE3</accession>
<feature type="compositionally biased region" description="Polar residues" evidence="2">
    <location>
        <begin position="111"/>
        <end position="133"/>
    </location>
</feature>